<feature type="region of interest" description="Disordered" evidence="8">
    <location>
        <begin position="47"/>
        <end position="71"/>
    </location>
</feature>
<evidence type="ECO:0000313" key="10">
    <source>
        <dbReference type="EMBL" id="KAF7121457.1"/>
    </source>
</evidence>
<keyword evidence="3" id="KW-0808">Transferase</keyword>
<dbReference type="Gene3D" id="1.10.510.10">
    <property type="entry name" value="Transferase(Phosphotransferase) domain 1"/>
    <property type="match status" value="1"/>
</dbReference>
<feature type="region of interest" description="Disordered" evidence="8">
    <location>
        <begin position="766"/>
        <end position="787"/>
    </location>
</feature>
<evidence type="ECO:0000256" key="1">
    <source>
        <dbReference type="ARBA" id="ARBA00005926"/>
    </source>
</evidence>
<dbReference type="InterPro" id="IPR050235">
    <property type="entry name" value="CK1_Ser-Thr_kinase"/>
</dbReference>
<dbReference type="InterPro" id="IPR055900">
    <property type="entry name" value="DUF7477"/>
</dbReference>
<evidence type="ECO:0000256" key="6">
    <source>
        <dbReference type="ARBA" id="ARBA00022840"/>
    </source>
</evidence>
<evidence type="ECO:0000256" key="7">
    <source>
        <dbReference type="PROSITE-ProRule" id="PRU10141"/>
    </source>
</evidence>
<feature type="compositionally biased region" description="Basic residues" evidence="8">
    <location>
        <begin position="53"/>
        <end position="65"/>
    </location>
</feature>
<evidence type="ECO:0000256" key="8">
    <source>
        <dbReference type="SAM" id="MobiDB-lite"/>
    </source>
</evidence>
<feature type="domain" description="Protein kinase" evidence="9">
    <location>
        <begin position="139"/>
        <end position="424"/>
    </location>
</feature>
<reference evidence="10" key="1">
    <citation type="submission" date="2019-11" db="EMBL/GenBank/DDBJ databases">
        <authorList>
            <person name="Liu Y."/>
            <person name="Hou J."/>
            <person name="Li T.-Q."/>
            <person name="Guan C.-H."/>
            <person name="Wu X."/>
            <person name="Wu H.-Z."/>
            <person name="Ling F."/>
            <person name="Zhang R."/>
            <person name="Shi X.-G."/>
            <person name="Ren J.-P."/>
            <person name="Chen E.-F."/>
            <person name="Sun J.-M."/>
        </authorList>
    </citation>
    <scope>NUCLEOTIDE SEQUENCE</scope>
    <source>
        <strain evidence="10">Adult_tree_wgs_1</strain>
        <tissue evidence="10">Leaves</tissue>
    </source>
</reference>
<dbReference type="Pfam" id="PF00069">
    <property type="entry name" value="Pkinase"/>
    <property type="match status" value="1"/>
</dbReference>
<protein>
    <recommendedName>
        <fullName evidence="2">non-specific serine/threonine protein kinase</fullName>
        <ecNumber evidence="2">2.7.11.1</ecNumber>
    </recommendedName>
</protein>
<accession>A0A834G1E1</accession>
<dbReference type="PROSITE" id="PS50011">
    <property type="entry name" value="PROTEIN_KINASE_DOM"/>
    <property type="match status" value="1"/>
</dbReference>
<name>A0A834G1E1_RHOSS</name>
<feature type="region of interest" description="Disordered" evidence="8">
    <location>
        <begin position="98"/>
        <end position="135"/>
    </location>
</feature>
<feature type="binding site" evidence="7">
    <location>
        <position position="177"/>
    </location>
    <ligand>
        <name>ATP</name>
        <dbReference type="ChEBI" id="CHEBI:30616"/>
    </ligand>
</feature>
<dbReference type="OrthoDB" id="1932208at2759"/>
<proteinExistence type="inferred from homology"/>
<dbReference type="InterPro" id="IPR000719">
    <property type="entry name" value="Prot_kinase_dom"/>
</dbReference>
<comment type="caution">
    <text evidence="10">The sequence shown here is derived from an EMBL/GenBank/DDBJ whole genome shotgun (WGS) entry which is preliminary data.</text>
</comment>
<dbReference type="FunFam" id="1.10.510.10:FF:000222">
    <property type="entry name" value="casein kinase 1-like protein HD16"/>
    <property type="match status" value="1"/>
</dbReference>
<gene>
    <name evidence="10" type="ORF">RHSIM_Rhsim13G0228400</name>
</gene>
<dbReference type="Pfam" id="PF24289">
    <property type="entry name" value="DUF7477"/>
    <property type="match status" value="1"/>
</dbReference>
<dbReference type="Proteomes" id="UP000626092">
    <property type="component" value="Unassembled WGS sequence"/>
</dbReference>
<dbReference type="CDD" id="cd14016">
    <property type="entry name" value="STKc_CK1"/>
    <property type="match status" value="1"/>
</dbReference>
<dbReference type="InterPro" id="IPR008271">
    <property type="entry name" value="Ser/Thr_kinase_AS"/>
</dbReference>
<dbReference type="PANTHER" id="PTHR11909">
    <property type="entry name" value="CASEIN KINASE-RELATED"/>
    <property type="match status" value="1"/>
</dbReference>
<evidence type="ECO:0000256" key="2">
    <source>
        <dbReference type="ARBA" id="ARBA00012513"/>
    </source>
</evidence>
<dbReference type="GO" id="GO:0004674">
    <property type="term" value="F:protein serine/threonine kinase activity"/>
    <property type="evidence" value="ECO:0007669"/>
    <property type="project" value="UniProtKB-EC"/>
</dbReference>
<keyword evidence="11" id="KW-1185">Reference proteome</keyword>
<evidence type="ECO:0000259" key="9">
    <source>
        <dbReference type="PROSITE" id="PS50011"/>
    </source>
</evidence>
<organism evidence="10 11">
    <name type="scientific">Rhododendron simsii</name>
    <name type="common">Sims's rhododendron</name>
    <dbReference type="NCBI Taxonomy" id="118357"/>
    <lineage>
        <taxon>Eukaryota</taxon>
        <taxon>Viridiplantae</taxon>
        <taxon>Streptophyta</taxon>
        <taxon>Embryophyta</taxon>
        <taxon>Tracheophyta</taxon>
        <taxon>Spermatophyta</taxon>
        <taxon>Magnoliopsida</taxon>
        <taxon>eudicotyledons</taxon>
        <taxon>Gunneridae</taxon>
        <taxon>Pentapetalae</taxon>
        <taxon>asterids</taxon>
        <taxon>Ericales</taxon>
        <taxon>Ericaceae</taxon>
        <taxon>Ericoideae</taxon>
        <taxon>Rhodoreae</taxon>
        <taxon>Rhododendron</taxon>
    </lineage>
</organism>
<dbReference type="PROSITE" id="PS00108">
    <property type="entry name" value="PROTEIN_KINASE_ST"/>
    <property type="match status" value="1"/>
</dbReference>
<feature type="compositionally biased region" description="Polar residues" evidence="8">
    <location>
        <begin position="766"/>
        <end position="780"/>
    </location>
</feature>
<keyword evidence="4 7" id="KW-0547">Nucleotide-binding</keyword>
<feature type="region of interest" description="Disordered" evidence="8">
    <location>
        <begin position="1"/>
        <end position="28"/>
    </location>
</feature>
<dbReference type="InterPro" id="IPR011009">
    <property type="entry name" value="Kinase-like_dom_sf"/>
</dbReference>
<sequence>MPELRSGPDRGRGAPVDQRRRRKPVPLVGNYVKTRAAVAKEAAEAKAAATAAGRKRGGARARAKKKREEEEEKVIVILEDKEEKGREGLIEERENLVEERERMADESGGSSANKVTGKEEEGTTPPFPDKVQVGGSPMYKVDRKLGKGGFGQVFVGRRVSGGNGRSGDPGAAEVALKFEHRNSKGCNYGPPYEWQVYNTLGGSHGVPRVHYKGKQGDYYVMVMDMLGPSLWDVWNSSGQSMSSDMVACIAVESLSILEKMHSRGYVHGDVKPENFLLGQPSTLQAKKLFLVDLGLATKWRESSSGQHIDYDQRPDMFRGTVRYASAHAHLGRTASRRDDLESLAYTLIFLHRGRLPWQGYQGDNKSFLVCKKKMSTSPEVMCSLCPAPLKQFLEVVVNMKFDEEPNYSKLISLFEGLIGSNPAIRPINTDGAQKIICQVGQKRSRLNVEQEEDGVPTKKVRLGVPATQWISIYNARQPMKQRYHYNVADARLAQHVERGNADGLFITCVASCSNLWALIMDARTGFTNQVYELSPFFLHKEWIMEQWEKNFYISSIAGANNGSSLVVMSKGMFAVPCMQFTQQSYKVSDSFPFKWINKKWKEGFYVTSMATSGSRWAVVMSRNAGFSNQVVELDFLYPSEGIHKRWDNGYRITSTAATCDQTALILSVPRRKCTDETQETLRTSQFPSTHVKIQVTLVLQYFLIFKRKMGKESLPSLRVLWTNCIMIPVVFSCTLPPLLLQNRCCYGYCGLANAKSVVFQVRSSSENESCSPGVSDQSPEPIQKKGSELTSRRQCMTCLCSAMVLINIGNSVSESKAISMDGRPVCRNCLGSGAIICEMCGGTGKWKALNRKRAKDVYEFTECPNCYGRGKLVCPVCLGTGLPNNKGLLRRPDAKQLLDKMYNGRLLPNSFFGDGRPDFEIILQENWAKGMNCAHNGCIQCTACLEMES</sequence>
<feature type="compositionally biased region" description="Basic and acidic residues" evidence="8">
    <location>
        <begin position="1"/>
        <end position="12"/>
    </location>
</feature>
<dbReference type="GO" id="GO:0005524">
    <property type="term" value="F:ATP binding"/>
    <property type="evidence" value="ECO:0007669"/>
    <property type="project" value="UniProtKB-UniRule"/>
</dbReference>
<dbReference type="EC" id="2.7.11.1" evidence="2"/>
<dbReference type="InterPro" id="IPR017441">
    <property type="entry name" value="Protein_kinase_ATP_BS"/>
</dbReference>
<evidence type="ECO:0000256" key="4">
    <source>
        <dbReference type="ARBA" id="ARBA00022741"/>
    </source>
</evidence>
<comment type="similarity">
    <text evidence="1">Belongs to the protein kinase superfamily. CK1 Ser/Thr protein kinase family. Casein kinase I subfamily.</text>
</comment>
<keyword evidence="5" id="KW-0418">Kinase</keyword>
<dbReference type="SUPFAM" id="SSF57938">
    <property type="entry name" value="DnaJ/Hsp40 cysteine-rich domain"/>
    <property type="match status" value="1"/>
</dbReference>
<dbReference type="AlphaFoldDB" id="A0A834G1E1"/>
<dbReference type="SMART" id="SM00220">
    <property type="entry name" value="S_TKc"/>
    <property type="match status" value="1"/>
</dbReference>
<keyword evidence="6 7" id="KW-0067">ATP-binding</keyword>
<dbReference type="SUPFAM" id="SSF56112">
    <property type="entry name" value="Protein kinase-like (PK-like)"/>
    <property type="match status" value="1"/>
</dbReference>
<dbReference type="EMBL" id="WJXA01000013">
    <property type="protein sequence ID" value="KAF7121457.1"/>
    <property type="molecule type" value="Genomic_DNA"/>
</dbReference>
<dbReference type="PROSITE" id="PS00107">
    <property type="entry name" value="PROTEIN_KINASE_ATP"/>
    <property type="match status" value="1"/>
</dbReference>
<evidence type="ECO:0000313" key="11">
    <source>
        <dbReference type="Proteomes" id="UP000626092"/>
    </source>
</evidence>
<evidence type="ECO:0000256" key="3">
    <source>
        <dbReference type="ARBA" id="ARBA00022679"/>
    </source>
</evidence>
<dbReference type="InterPro" id="IPR036410">
    <property type="entry name" value="HSP_DnaJ_Cys-rich_dom_sf"/>
</dbReference>
<evidence type="ECO:0000256" key="5">
    <source>
        <dbReference type="ARBA" id="ARBA00022777"/>
    </source>
</evidence>